<comment type="caution">
    <text evidence="2">The sequence shown here is derived from an EMBL/GenBank/DDBJ whole genome shotgun (WGS) entry which is preliminary data.</text>
</comment>
<proteinExistence type="predicted"/>
<evidence type="ECO:0000313" key="3">
    <source>
        <dbReference type="Proteomes" id="UP000499080"/>
    </source>
</evidence>
<feature type="region of interest" description="Disordered" evidence="1">
    <location>
        <begin position="78"/>
        <end position="101"/>
    </location>
</feature>
<sequence length="152" mass="17064">MKNKEISVQNRFDTAKELPQRVTEMKLQCTIAPDLFQCDHPSRGPHIAFCSQHFRRPKVTCPQECLAQSVICCPLRSSTSGTHQDRPSTSNNSTGKSRMVLDPGRMDMENVVYRMQCVAHKKGGHIEGSSHALAEEVILLNKELWRTGISSL</sequence>
<dbReference type="EMBL" id="BGPR01129121">
    <property type="protein sequence ID" value="GBN41332.1"/>
    <property type="molecule type" value="Genomic_DNA"/>
</dbReference>
<protein>
    <submittedName>
        <fullName evidence="2">Uncharacterized protein</fullName>
    </submittedName>
</protein>
<evidence type="ECO:0000313" key="2">
    <source>
        <dbReference type="EMBL" id="GBN41332.1"/>
    </source>
</evidence>
<name>A0A4Y2NRJ0_ARAVE</name>
<reference evidence="2 3" key="1">
    <citation type="journal article" date="2019" name="Sci. Rep.">
        <title>Orb-weaving spider Araneus ventricosus genome elucidates the spidroin gene catalogue.</title>
        <authorList>
            <person name="Kono N."/>
            <person name="Nakamura H."/>
            <person name="Ohtoshi R."/>
            <person name="Moran D.A.P."/>
            <person name="Shinohara A."/>
            <person name="Yoshida Y."/>
            <person name="Fujiwara M."/>
            <person name="Mori M."/>
            <person name="Tomita M."/>
            <person name="Arakawa K."/>
        </authorList>
    </citation>
    <scope>NUCLEOTIDE SEQUENCE [LARGE SCALE GENOMIC DNA]</scope>
</reference>
<accession>A0A4Y2NRJ0</accession>
<feature type="compositionally biased region" description="Polar residues" evidence="1">
    <location>
        <begin position="78"/>
        <end position="96"/>
    </location>
</feature>
<organism evidence="2 3">
    <name type="scientific">Araneus ventricosus</name>
    <name type="common">Orbweaver spider</name>
    <name type="synonym">Epeira ventricosa</name>
    <dbReference type="NCBI Taxonomy" id="182803"/>
    <lineage>
        <taxon>Eukaryota</taxon>
        <taxon>Metazoa</taxon>
        <taxon>Ecdysozoa</taxon>
        <taxon>Arthropoda</taxon>
        <taxon>Chelicerata</taxon>
        <taxon>Arachnida</taxon>
        <taxon>Araneae</taxon>
        <taxon>Araneomorphae</taxon>
        <taxon>Entelegynae</taxon>
        <taxon>Araneoidea</taxon>
        <taxon>Araneidae</taxon>
        <taxon>Araneus</taxon>
    </lineage>
</organism>
<keyword evidence="3" id="KW-1185">Reference proteome</keyword>
<dbReference type="Proteomes" id="UP000499080">
    <property type="component" value="Unassembled WGS sequence"/>
</dbReference>
<dbReference type="AlphaFoldDB" id="A0A4Y2NRJ0"/>
<evidence type="ECO:0000256" key="1">
    <source>
        <dbReference type="SAM" id="MobiDB-lite"/>
    </source>
</evidence>
<gene>
    <name evidence="2" type="ORF">AVEN_97412_1</name>
</gene>